<reference evidence="1" key="1">
    <citation type="submission" date="2018-11" db="EMBL/GenBank/DDBJ databases">
        <authorList>
            <consortium name="Pathogen Informatics"/>
        </authorList>
    </citation>
    <scope>NUCLEOTIDE SEQUENCE</scope>
</reference>
<evidence type="ECO:0000313" key="2">
    <source>
        <dbReference type="Proteomes" id="UP000784294"/>
    </source>
</evidence>
<keyword evidence="2" id="KW-1185">Reference proteome</keyword>
<evidence type="ECO:0000313" key="1">
    <source>
        <dbReference type="EMBL" id="VEL19913.1"/>
    </source>
</evidence>
<dbReference type="Proteomes" id="UP000784294">
    <property type="component" value="Unassembled WGS sequence"/>
</dbReference>
<dbReference type="EMBL" id="CAAALY010043855">
    <property type="protein sequence ID" value="VEL19913.1"/>
    <property type="molecule type" value="Genomic_DNA"/>
</dbReference>
<comment type="caution">
    <text evidence="1">The sequence shown here is derived from an EMBL/GenBank/DDBJ whole genome shotgun (WGS) entry which is preliminary data.</text>
</comment>
<dbReference type="AlphaFoldDB" id="A0A3S5CGS1"/>
<sequence>MREQCHEIANSPYAGGEFLVTPSNDLYLQASSGIGQAEGRGDFTWWLELIDSDDVAKPVTEASMQKVSLGEP</sequence>
<proteinExistence type="predicted"/>
<protein>
    <submittedName>
        <fullName evidence="1">Uncharacterized protein</fullName>
    </submittedName>
</protein>
<gene>
    <name evidence="1" type="ORF">PXEA_LOCUS13353</name>
</gene>
<organism evidence="1 2">
    <name type="scientific">Protopolystoma xenopodis</name>
    <dbReference type="NCBI Taxonomy" id="117903"/>
    <lineage>
        <taxon>Eukaryota</taxon>
        <taxon>Metazoa</taxon>
        <taxon>Spiralia</taxon>
        <taxon>Lophotrochozoa</taxon>
        <taxon>Platyhelminthes</taxon>
        <taxon>Monogenea</taxon>
        <taxon>Polyopisthocotylea</taxon>
        <taxon>Polystomatidea</taxon>
        <taxon>Polystomatidae</taxon>
        <taxon>Protopolystoma</taxon>
    </lineage>
</organism>
<accession>A0A3S5CGS1</accession>
<name>A0A3S5CGS1_9PLAT</name>